<evidence type="ECO:0000256" key="5">
    <source>
        <dbReference type="ARBA" id="ARBA00022839"/>
    </source>
</evidence>
<evidence type="ECO:0000256" key="1">
    <source>
        <dbReference type="ARBA" id="ARBA00022679"/>
    </source>
</evidence>
<keyword evidence="4" id="KW-0540">Nuclease</keyword>
<protein>
    <recommendedName>
        <fullName evidence="7">DNA polymerase III polC-type</fullName>
    </recommendedName>
</protein>
<keyword evidence="2" id="KW-0548">Nucleotidyltransferase</keyword>
<dbReference type="InterPro" id="IPR013520">
    <property type="entry name" value="Ribonucl_H"/>
</dbReference>
<dbReference type="GO" id="GO:0003677">
    <property type="term" value="F:DNA binding"/>
    <property type="evidence" value="ECO:0007669"/>
    <property type="project" value="InterPro"/>
</dbReference>
<dbReference type="GO" id="GO:0006260">
    <property type="term" value="P:DNA replication"/>
    <property type="evidence" value="ECO:0007669"/>
    <property type="project" value="UniProtKB-KW"/>
</dbReference>
<proteinExistence type="predicted"/>
<dbReference type="Pfam" id="PF00929">
    <property type="entry name" value="RNase_T"/>
    <property type="match status" value="1"/>
</dbReference>
<dbReference type="CDD" id="cd06130">
    <property type="entry name" value="DNA_pol_III_epsilon_like"/>
    <property type="match status" value="1"/>
</dbReference>
<dbReference type="PATRIC" id="fig|942150.3.peg.195"/>
<dbReference type="PANTHER" id="PTHR30231:SF42">
    <property type="entry name" value="EXONUCLEASE"/>
    <property type="match status" value="1"/>
</dbReference>
<dbReference type="InterPro" id="IPR036397">
    <property type="entry name" value="RNaseH_sf"/>
</dbReference>
<feature type="domain" description="Exonuclease" evidence="8">
    <location>
        <begin position="6"/>
        <end position="171"/>
    </location>
</feature>
<evidence type="ECO:0000256" key="6">
    <source>
        <dbReference type="ARBA" id="ARBA00022932"/>
    </source>
</evidence>
<reference evidence="9 10" key="1">
    <citation type="journal article" date="2015" name="Genome Announc.">
        <title>Expanding the biotechnology potential of lactobacilli through comparative genomics of 213 strains and associated genera.</title>
        <authorList>
            <person name="Sun Z."/>
            <person name="Harris H.M."/>
            <person name="McCann A."/>
            <person name="Guo C."/>
            <person name="Argimon S."/>
            <person name="Zhang W."/>
            <person name="Yang X."/>
            <person name="Jeffery I.B."/>
            <person name="Cooney J.C."/>
            <person name="Kagawa T.F."/>
            <person name="Liu W."/>
            <person name="Song Y."/>
            <person name="Salvetti E."/>
            <person name="Wrobel A."/>
            <person name="Rasinkangas P."/>
            <person name="Parkhill J."/>
            <person name="Rea M.C."/>
            <person name="O'Sullivan O."/>
            <person name="Ritari J."/>
            <person name="Douillard F.P."/>
            <person name="Paul Ross R."/>
            <person name="Yang R."/>
            <person name="Briner A.E."/>
            <person name="Felis G.E."/>
            <person name="de Vos W.M."/>
            <person name="Barrangou R."/>
            <person name="Klaenhammer T.R."/>
            <person name="Caufield P.W."/>
            <person name="Cui Y."/>
            <person name="Zhang H."/>
            <person name="O'Toole P.W."/>
        </authorList>
    </citation>
    <scope>NUCLEOTIDE SEQUENCE [LARGE SCALE GENOMIC DNA]</scope>
    <source>
        <strain evidence="9 10">LMG 26013</strain>
    </source>
</reference>
<gene>
    <name evidence="9" type="ORF">IV64_GL000188</name>
</gene>
<dbReference type="PANTHER" id="PTHR30231">
    <property type="entry name" value="DNA POLYMERASE III SUBUNIT EPSILON"/>
    <property type="match status" value="1"/>
</dbReference>
<dbReference type="STRING" id="942150.IV64_GL000188"/>
<evidence type="ECO:0000256" key="3">
    <source>
        <dbReference type="ARBA" id="ARBA00022705"/>
    </source>
</evidence>
<sequence length="182" mass="20626">MVAPLNFVAMDFETANAKRDSACSLALTIVRNSQVTDEFYTLIKPESDFFWRNVQIHGIHETDVASAPKFPEVWDHIAPFFQRDRLVIAHNAPFDTGVLRQTLAHYGIGAPEYLSMDTVKTSKRFYPELPNHKLDTMCDALNIELQHHHNALDDSLACANILLTEAQQFGTEQLKPFVRVQG</sequence>
<dbReference type="SUPFAM" id="SSF53098">
    <property type="entry name" value="Ribonuclease H-like"/>
    <property type="match status" value="1"/>
</dbReference>
<dbReference type="FunFam" id="3.30.420.10:FF:000045">
    <property type="entry name" value="3'-5' exonuclease DinG"/>
    <property type="match status" value="1"/>
</dbReference>
<keyword evidence="5" id="KW-0269">Exonuclease</keyword>
<evidence type="ECO:0000313" key="10">
    <source>
        <dbReference type="Proteomes" id="UP000051783"/>
    </source>
</evidence>
<dbReference type="GO" id="GO:0008408">
    <property type="term" value="F:3'-5' exonuclease activity"/>
    <property type="evidence" value="ECO:0007669"/>
    <property type="project" value="TreeGrafter"/>
</dbReference>
<comment type="caution">
    <text evidence="9">The sequence shown here is derived from an EMBL/GenBank/DDBJ whole genome shotgun (WGS) entry which is preliminary data.</text>
</comment>
<evidence type="ECO:0000259" key="8">
    <source>
        <dbReference type="SMART" id="SM00479"/>
    </source>
</evidence>
<dbReference type="NCBIfam" id="TIGR00573">
    <property type="entry name" value="dnaq"/>
    <property type="match status" value="1"/>
</dbReference>
<dbReference type="GO" id="GO:0003887">
    <property type="term" value="F:DNA-directed DNA polymerase activity"/>
    <property type="evidence" value="ECO:0007669"/>
    <property type="project" value="UniProtKB-KW"/>
</dbReference>
<evidence type="ECO:0000256" key="2">
    <source>
        <dbReference type="ARBA" id="ARBA00022695"/>
    </source>
</evidence>
<accession>A0A0R2M5D4</accession>
<keyword evidence="10" id="KW-1185">Reference proteome</keyword>
<dbReference type="EMBL" id="JQCL01000074">
    <property type="protein sequence ID" value="KRO09061.1"/>
    <property type="molecule type" value="Genomic_DNA"/>
</dbReference>
<dbReference type="InterPro" id="IPR006054">
    <property type="entry name" value="DnaQ"/>
</dbReference>
<keyword evidence="3" id="KW-0235">DNA replication</keyword>
<name>A0A0R2M5D4_9LACO</name>
<keyword evidence="1" id="KW-0808">Transferase</keyword>
<dbReference type="Proteomes" id="UP000051783">
    <property type="component" value="Unassembled WGS sequence"/>
</dbReference>
<dbReference type="AlphaFoldDB" id="A0A0R2M5D4"/>
<dbReference type="SMART" id="SM00479">
    <property type="entry name" value="EXOIII"/>
    <property type="match status" value="1"/>
</dbReference>
<keyword evidence="5" id="KW-0378">Hydrolase</keyword>
<dbReference type="InterPro" id="IPR012337">
    <property type="entry name" value="RNaseH-like_sf"/>
</dbReference>
<dbReference type="Gene3D" id="3.30.420.10">
    <property type="entry name" value="Ribonuclease H-like superfamily/Ribonuclease H"/>
    <property type="match status" value="1"/>
</dbReference>
<evidence type="ECO:0000256" key="7">
    <source>
        <dbReference type="ARBA" id="ARBA00070925"/>
    </source>
</evidence>
<evidence type="ECO:0000313" key="9">
    <source>
        <dbReference type="EMBL" id="KRO09061.1"/>
    </source>
</evidence>
<dbReference type="GO" id="GO:0005829">
    <property type="term" value="C:cytosol"/>
    <property type="evidence" value="ECO:0007669"/>
    <property type="project" value="TreeGrafter"/>
</dbReference>
<keyword evidence="6 9" id="KW-0239">DNA-directed DNA polymerase</keyword>
<organism evidence="9 10">
    <name type="scientific">Lactiplantibacillus xiangfangensis</name>
    <dbReference type="NCBI Taxonomy" id="942150"/>
    <lineage>
        <taxon>Bacteria</taxon>
        <taxon>Bacillati</taxon>
        <taxon>Bacillota</taxon>
        <taxon>Bacilli</taxon>
        <taxon>Lactobacillales</taxon>
        <taxon>Lactobacillaceae</taxon>
        <taxon>Lactiplantibacillus</taxon>
    </lineage>
</organism>
<evidence type="ECO:0000256" key="4">
    <source>
        <dbReference type="ARBA" id="ARBA00022722"/>
    </source>
</evidence>